<dbReference type="SMART" id="SM00345">
    <property type="entry name" value="HTH_GNTR"/>
    <property type="match status" value="1"/>
</dbReference>
<comment type="similarity">
    <text evidence="2">In the C-terminal section; belongs to the class-I pyridoxal-phosphate-dependent aminotransferase family.</text>
</comment>
<dbReference type="InterPro" id="IPR015421">
    <property type="entry name" value="PyrdxlP-dep_Trfase_major"/>
</dbReference>
<name>A0A2W6NJK4_9BACL</name>
<comment type="cofactor">
    <cofactor evidence="1">
        <name>pyridoxal 5'-phosphate</name>
        <dbReference type="ChEBI" id="CHEBI:597326"/>
    </cofactor>
</comment>
<keyword evidence="5" id="KW-0805">Transcription regulation</keyword>
<dbReference type="PANTHER" id="PTHR46577">
    <property type="entry name" value="HTH-TYPE TRANSCRIPTIONAL REGULATORY PROTEIN GABR"/>
    <property type="match status" value="1"/>
</dbReference>
<evidence type="ECO:0000256" key="6">
    <source>
        <dbReference type="ARBA" id="ARBA00023125"/>
    </source>
</evidence>
<dbReference type="InterPro" id="IPR004839">
    <property type="entry name" value="Aminotransferase_I/II_large"/>
</dbReference>
<accession>A0A2W6NJK4</accession>
<dbReference type="InterPro" id="IPR015424">
    <property type="entry name" value="PyrdxlP-dep_Trfase"/>
</dbReference>
<dbReference type="SUPFAM" id="SSF46785">
    <property type="entry name" value="Winged helix' DNA-binding domain"/>
    <property type="match status" value="1"/>
</dbReference>
<keyword evidence="9" id="KW-0808">Transferase</keyword>
<comment type="caution">
    <text evidence="9">The sequence shown here is derived from an EMBL/GenBank/DDBJ whole genome shotgun (WGS) entry which is preliminary data.</text>
</comment>
<proteinExistence type="inferred from homology"/>
<gene>
    <name evidence="9" type="ORF">DN757_12945</name>
</gene>
<evidence type="ECO:0000256" key="1">
    <source>
        <dbReference type="ARBA" id="ARBA00001933"/>
    </source>
</evidence>
<dbReference type="Proteomes" id="UP000249204">
    <property type="component" value="Unassembled WGS sequence"/>
</dbReference>
<evidence type="ECO:0000256" key="3">
    <source>
        <dbReference type="ARBA" id="ARBA00022576"/>
    </source>
</evidence>
<evidence type="ECO:0000256" key="4">
    <source>
        <dbReference type="ARBA" id="ARBA00022898"/>
    </source>
</evidence>
<dbReference type="PROSITE" id="PS50949">
    <property type="entry name" value="HTH_GNTR"/>
    <property type="match status" value="1"/>
</dbReference>
<keyword evidence="3 9" id="KW-0032">Aminotransferase</keyword>
<dbReference type="AlphaFoldDB" id="A0A2W6NJK4"/>
<dbReference type="InterPro" id="IPR036390">
    <property type="entry name" value="WH_DNA-bd_sf"/>
</dbReference>
<keyword evidence="7" id="KW-0804">Transcription</keyword>
<dbReference type="InterPro" id="IPR051446">
    <property type="entry name" value="HTH_trans_reg/aminotransferase"/>
</dbReference>
<dbReference type="Pfam" id="PF00392">
    <property type="entry name" value="GntR"/>
    <property type="match status" value="1"/>
</dbReference>
<keyword evidence="6" id="KW-0238">DNA-binding</keyword>
<dbReference type="GO" id="GO:0008483">
    <property type="term" value="F:transaminase activity"/>
    <property type="evidence" value="ECO:0007669"/>
    <property type="project" value="UniProtKB-KW"/>
</dbReference>
<dbReference type="Pfam" id="PF00155">
    <property type="entry name" value="Aminotran_1_2"/>
    <property type="match status" value="1"/>
</dbReference>
<dbReference type="RefSeq" id="WP_111270643.1">
    <property type="nucleotide sequence ID" value="NZ_QKWW01000033.1"/>
</dbReference>
<organism evidence="9 10">
    <name type="scientific">Paenibacillus silvae</name>
    <dbReference type="NCBI Taxonomy" id="1325358"/>
    <lineage>
        <taxon>Bacteria</taxon>
        <taxon>Bacillati</taxon>
        <taxon>Bacillota</taxon>
        <taxon>Bacilli</taxon>
        <taxon>Bacillales</taxon>
        <taxon>Paenibacillaceae</taxon>
        <taxon>Paenibacillus</taxon>
    </lineage>
</organism>
<evidence type="ECO:0000313" key="9">
    <source>
        <dbReference type="EMBL" id="PZT55258.1"/>
    </source>
</evidence>
<dbReference type="InterPro" id="IPR000524">
    <property type="entry name" value="Tscrpt_reg_HTH_GntR"/>
</dbReference>
<evidence type="ECO:0000256" key="7">
    <source>
        <dbReference type="ARBA" id="ARBA00023163"/>
    </source>
</evidence>
<dbReference type="Gene3D" id="1.10.10.10">
    <property type="entry name" value="Winged helix-like DNA-binding domain superfamily/Winged helix DNA-binding domain"/>
    <property type="match status" value="1"/>
</dbReference>
<sequence length="484" mass="54948">MIQLPKLDEHNSRPVFVQLSDHMKQEILCGALAAHSRLPSVRKWAELLGISTTPVEWAYQQLIAEGYVYSEPRKGYRVRAVVEGYHDILLGKSSVPDNAPAVSTDMQRLRPVSHVHYDFHMSHNDFTLFPYAKWQQYANRVWREESRSLLFYGDPQGEWGLRSEIADYLGQFRGVRCSPEQVVIGAEQHLLMSLLTQTMLQKGGQRSIAVENPGYRLLPGTFRNHGYEVIPISLDSEGINLDELTGADVSVAGVSPSHQFPMGVTMPISRRLALLDWAERAGAYLIEDDYDGEFRYSGRPIPSMQGLRENTPVIYMGGFSQVLAPAFCVHYMVLPKELLPYFAQVYRTILFEQSASRHHQRTLELFMREGELGKHIRKMRHLYKRKRDLIVQAIQQHFGDQPGMQIQGEHAGFHLILRLINEIPAKDMVNIALDAGIRVASTEYLWANDSTPADGKRELMIGFAGIEPENIEPGIAALARIWRA</sequence>
<dbReference type="SUPFAM" id="SSF53383">
    <property type="entry name" value="PLP-dependent transferases"/>
    <property type="match status" value="1"/>
</dbReference>
<evidence type="ECO:0000313" key="10">
    <source>
        <dbReference type="Proteomes" id="UP000249204"/>
    </source>
</evidence>
<reference evidence="9 10" key="1">
    <citation type="submission" date="2018-06" db="EMBL/GenBank/DDBJ databases">
        <title>Isolation of heavy metals resistant Paenibacillus silvae NC2 from Gold-Copper mine in ZiJin, China.</title>
        <authorList>
            <person name="Xu J."/>
            <person name="Mazhar H.S."/>
            <person name="Rensing C."/>
        </authorList>
    </citation>
    <scope>NUCLEOTIDE SEQUENCE [LARGE SCALE GENOMIC DNA]</scope>
    <source>
        <strain evidence="9 10">NC2</strain>
    </source>
</reference>
<dbReference type="EMBL" id="QKWW01000033">
    <property type="protein sequence ID" value="PZT55258.1"/>
    <property type="molecule type" value="Genomic_DNA"/>
</dbReference>
<dbReference type="GO" id="GO:0003677">
    <property type="term" value="F:DNA binding"/>
    <property type="evidence" value="ECO:0007669"/>
    <property type="project" value="UniProtKB-KW"/>
</dbReference>
<evidence type="ECO:0000256" key="2">
    <source>
        <dbReference type="ARBA" id="ARBA00005384"/>
    </source>
</evidence>
<feature type="domain" description="HTH gntR-type" evidence="8">
    <location>
        <begin position="13"/>
        <end position="81"/>
    </location>
</feature>
<dbReference type="GO" id="GO:0003700">
    <property type="term" value="F:DNA-binding transcription factor activity"/>
    <property type="evidence" value="ECO:0007669"/>
    <property type="project" value="InterPro"/>
</dbReference>
<dbReference type="InterPro" id="IPR036388">
    <property type="entry name" value="WH-like_DNA-bd_sf"/>
</dbReference>
<evidence type="ECO:0000256" key="5">
    <source>
        <dbReference type="ARBA" id="ARBA00023015"/>
    </source>
</evidence>
<dbReference type="Gene3D" id="3.40.640.10">
    <property type="entry name" value="Type I PLP-dependent aspartate aminotransferase-like (Major domain)"/>
    <property type="match status" value="1"/>
</dbReference>
<protein>
    <submittedName>
        <fullName evidence="9">PLP-dependent aminotransferase family protein</fullName>
    </submittedName>
</protein>
<dbReference type="CDD" id="cd00609">
    <property type="entry name" value="AAT_like"/>
    <property type="match status" value="1"/>
</dbReference>
<dbReference type="GO" id="GO:0030170">
    <property type="term" value="F:pyridoxal phosphate binding"/>
    <property type="evidence" value="ECO:0007669"/>
    <property type="project" value="InterPro"/>
</dbReference>
<evidence type="ECO:0000259" key="8">
    <source>
        <dbReference type="PROSITE" id="PS50949"/>
    </source>
</evidence>
<dbReference type="CDD" id="cd07377">
    <property type="entry name" value="WHTH_GntR"/>
    <property type="match status" value="1"/>
</dbReference>
<dbReference type="PANTHER" id="PTHR46577:SF1">
    <property type="entry name" value="HTH-TYPE TRANSCRIPTIONAL REGULATORY PROTEIN GABR"/>
    <property type="match status" value="1"/>
</dbReference>
<keyword evidence="4" id="KW-0663">Pyridoxal phosphate</keyword>